<name>A0ABS8CF47_9BURK</name>
<dbReference type="RefSeq" id="WP_226955078.1">
    <property type="nucleotide sequence ID" value="NZ_JACDXW010000007.1"/>
</dbReference>
<evidence type="ECO:0000313" key="4">
    <source>
        <dbReference type="Proteomes" id="UP000776983"/>
    </source>
</evidence>
<dbReference type="GO" id="GO:0016787">
    <property type="term" value="F:hydrolase activity"/>
    <property type="evidence" value="ECO:0007669"/>
    <property type="project" value="UniProtKB-KW"/>
</dbReference>
<feature type="domain" description="BD-FAE-like" evidence="2">
    <location>
        <begin position="72"/>
        <end position="201"/>
    </location>
</feature>
<proteinExistence type="predicted"/>
<sequence>MQNWDGTKAFKQGAEALCFGDLVERDKQYNARASVADFDTTISEYTTLSRKADATVPAVRNLRYGLAANERLDIFPTVLANQPAPLFIFIHGGYWRGQTKEDSSMLALHLPQAGIAVCTIEYTLLPGSTLPETIRQVRAAVAWLHRNAAQYGLDANRFIVGGSSAGGHLAAMVAAEGWTQEYGLPDDCIKGVVGLSGLYDLRPLCGTHINAWLHLHEDQAWRVSPVCHLPRPGLPVFLTVGGLETDGFKVQTTAYEDLCREHGVKVTRHDMEQCNHFNLLVELTKADSPLTRAVHDMVAGL</sequence>
<evidence type="ECO:0000256" key="1">
    <source>
        <dbReference type="ARBA" id="ARBA00022801"/>
    </source>
</evidence>
<dbReference type="Proteomes" id="UP000776983">
    <property type="component" value="Unassembled WGS sequence"/>
</dbReference>
<evidence type="ECO:0000313" key="3">
    <source>
        <dbReference type="EMBL" id="MCB5364665.1"/>
    </source>
</evidence>
<dbReference type="InterPro" id="IPR049492">
    <property type="entry name" value="BD-FAE-like_dom"/>
</dbReference>
<dbReference type="InterPro" id="IPR029058">
    <property type="entry name" value="AB_hydrolase_fold"/>
</dbReference>
<dbReference type="Pfam" id="PF20434">
    <property type="entry name" value="BD-FAE"/>
    <property type="match status" value="1"/>
</dbReference>
<dbReference type="PANTHER" id="PTHR48081:SF33">
    <property type="entry name" value="KYNURENINE FORMAMIDASE"/>
    <property type="match status" value="1"/>
</dbReference>
<keyword evidence="4" id="KW-1185">Reference proteome</keyword>
<comment type="caution">
    <text evidence="3">The sequence shown here is derived from an EMBL/GenBank/DDBJ whole genome shotgun (WGS) entry which is preliminary data.</text>
</comment>
<gene>
    <name evidence="3" type="ORF">H0484_12990</name>
</gene>
<evidence type="ECO:0000259" key="2">
    <source>
        <dbReference type="Pfam" id="PF20434"/>
    </source>
</evidence>
<dbReference type="PANTHER" id="PTHR48081">
    <property type="entry name" value="AB HYDROLASE SUPERFAMILY PROTEIN C4A8.06C"/>
    <property type="match status" value="1"/>
</dbReference>
<protein>
    <submittedName>
        <fullName evidence="3">Alpha/beta hydrolase</fullName>
    </submittedName>
</protein>
<organism evidence="3 4">
    <name type="scientific">Mesopusillimonas faecipullorum</name>
    <dbReference type="NCBI Taxonomy" id="2755040"/>
    <lineage>
        <taxon>Bacteria</taxon>
        <taxon>Pseudomonadati</taxon>
        <taxon>Pseudomonadota</taxon>
        <taxon>Betaproteobacteria</taxon>
        <taxon>Burkholderiales</taxon>
        <taxon>Alcaligenaceae</taxon>
        <taxon>Mesopusillimonas</taxon>
    </lineage>
</organism>
<accession>A0ABS8CF47</accession>
<dbReference type="SUPFAM" id="SSF53474">
    <property type="entry name" value="alpha/beta-Hydrolases"/>
    <property type="match status" value="1"/>
</dbReference>
<dbReference type="EMBL" id="JACDXW010000007">
    <property type="protein sequence ID" value="MCB5364665.1"/>
    <property type="molecule type" value="Genomic_DNA"/>
</dbReference>
<dbReference type="Gene3D" id="3.40.50.1820">
    <property type="entry name" value="alpha/beta hydrolase"/>
    <property type="match status" value="1"/>
</dbReference>
<dbReference type="InterPro" id="IPR050300">
    <property type="entry name" value="GDXG_lipolytic_enzyme"/>
</dbReference>
<reference evidence="3 4" key="1">
    <citation type="submission" date="2020-07" db="EMBL/GenBank/DDBJ databases">
        <title>Pusillimonas sp. nov., isolated from poultry manure in Taiwan.</title>
        <authorList>
            <person name="Lin S.-Y."/>
            <person name="Tang Y.-S."/>
            <person name="Young C.-C."/>
        </authorList>
    </citation>
    <scope>NUCLEOTIDE SEQUENCE [LARGE SCALE GENOMIC DNA]</scope>
    <source>
        <strain evidence="3 4">CC-YST705</strain>
    </source>
</reference>
<keyword evidence="1 3" id="KW-0378">Hydrolase</keyword>